<evidence type="ECO:0000313" key="2">
    <source>
        <dbReference type="Proteomes" id="UP000324222"/>
    </source>
</evidence>
<comment type="caution">
    <text evidence="1">The sequence shown here is derived from an EMBL/GenBank/DDBJ whole genome shotgun (WGS) entry which is preliminary data.</text>
</comment>
<name>A0A5B7IGZ6_PORTR</name>
<evidence type="ECO:0000313" key="1">
    <source>
        <dbReference type="EMBL" id="MPC83730.1"/>
    </source>
</evidence>
<accession>A0A5B7IGZ6</accession>
<reference evidence="1 2" key="1">
    <citation type="submission" date="2019-05" db="EMBL/GenBank/DDBJ databases">
        <title>Another draft genome of Portunus trituberculatus and its Hox gene families provides insights of decapod evolution.</title>
        <authorList>
            <person name="Jeong J.-H."/>
            <person name="Song I."/>
            <person name="Kim S."/>
            <person name="Choi T."/>
            <person name="Kim D."/>
            <person name="Ryu S."/>
            <person name="Kim W."/>
        </authorList>
    </citation>
    <scope>NUCLEOTIDE SEQUENCE [LARGE SCALE GENOMIC DNA]</scope>
    <source>
        <tissue evidence="1">Muscle</tissue>
    </source>
</reference>
<organism evidence="1 2">
    <name type="scientific">Portunus trituberculatus</name>
    <name type="common">Swimming crab</name>
    <name type="synonym">Neptunus trituberculatus</name>
    <dbReference type="NCBI Taxonomy" id="210409"/>
    <lineage>
        <taxon>Eukaryota</taxon>
        <taxon>Metazoa</taxon>
        <taxon>Ecdysozoa</taxon>
        <taxon>Arthropoda</taxon>
        <taxon>Crustacea</taxon>
        <taxon>Multicrustacea</taxon>
        <taxon>Malacostraca</taxon>
        <taxon>Eumalacostraca</taxon>
        <taxon>Eucarida</taxon>
        <taxon>Decapoda</taxon>
        <taxon>Pleocyemata</taxon>
        <taxon>Brachyura</taxon>
        <taxon>Eubrachyura</taxon>
        <taxon>Portunoidea</taxon>
        <taxon>Portunidae</taxon>
        <taxon>Portuninae</taxon>
        <taxon>Portunus</taxon>
    </lineage>
</organism>
<sequence length="80" mass="8960">MKEVLGACGEVLRKGCSEEDEIKKAGLWYTSEAALFNDRFHGKKDEMIPPEGAPLIQAMERRDVSWARLVLGCFQVCVCV</sequence>
<dbReference type="Proteomes" id="UP000324222">
    <property type="component" value="Unassembled WGS sequence"/>
</dbReference>
<proteinExistence type="predicted"/>
<dbReference type="AlphaFoldDB" id="A0A5B7IGZ6"/>
<dbReference type="EMBL" id="VSRR010063310">
    <property type="protein sequence ID" value="MPC83730.1"/>
    <property type="molecule type" value="Genomic_DNA"/>
</dbReference>
<protein>
    <submittedName>
        <fullName evidence="1">Uncharacterized protein</fullName>
    </submittedName>
</protein>
<gene>
    <name evidence="1" type="ORF">E2C01_078446</name>
</gene>
<keyword evidence="2" id="KW-1185">Reference proteome</keyword>